<reference evidence="1" key="1">
    <citation type="submission" date="2016-12" db="EMBL/GenBank/DDBJ databases">
        <authorList>
            <person name="Moulin L."/>
        </authorList>
    </citation>
    <scope>NUCLEOTIDE SEQUENCE [LARGE SCALE GENOMIC DNA]</scope>
    <source>
        <strain evidence="1">STM 7183</strain>
    </source>
</reference>
<dbReference type="AlphaFoldDB" id="A0A1N7SLQ8"/>
<dbReference type="Proteomes" id="UP000195569">
    <property type="component" value="Unassembled WGS sequence"/>
</dbReference>
<evidence type="ECO:0000313" key="2">
    <source>
        <dbReference type="Proteomes" id="UP000195569"/>
    </source>
</evidence>
<comment type="caution">
    <text evidence="1">The sequence shown here is derived from an EMBL/GenBank/DDBJ whole genome shotgun (WGS) entry which is preliminary data.</text>
</comment>
<dbReference type="EMBL" id="CYGY02000063">
    <property type="protein sequence ID" value="SIT48310.1"/>
    <property type="molecule type" value="Genomic_DNA"/>
</dbReference>
<gene>
    <name evidence="1" type="ORF">BN2476_630105</name>
</gene>
<evidence type="ECO:0000313" key="1">
    <source>
        <dbReference type="EMBL" id="SIT48310.1"/>
    </source>
</evidence>
<proteinExistence type="predicted"/>
<keyword evidence="2" id="KW-1185">Reference proteome</keyword>
<sequence length="70" mass="7695">MIATFKDRDLHGRRGPVRLEATMIELLAMHLRGICESIDARSVPREYGTADAASTLRSVSFLTIPAQPIA</sequence>
<name>A0A1N7SLQ8_9BURK</name>
<organism evidence="1 2">
    <name type="scientific">Paraburkholderia piptadeniae</name>
    <dbReference type="NCBI Taxonomy" id="1701573"/>
    <lineage>
        <taxon>Bacteria</taxon>
        <taxon>Pseudomonadati</taxon>
        <taxon>Pseudomonadota</taxon>
        <taxon>Betaproteobacteria</taxon>
        <taxon>Burkholderiales</taxon>
        <taxon>Burkholderiaceae</taxon>
        <taxon>Paraburkholderia</taxon>
    </lineage>
</organism>
<protein>
    <submittedName>
        <fullName evidence="1">Uncharacterized protein</fullName>
    </submittedName>
</protein>
<accession>A0A1N7SLQ8</accession>